<keyword evidence="3" id="KW-0150">Chloroplast</keyword>
<sequence>MVNYILNQKTQWKNLPWSQIKQRVFVLQNKIYLASQTCNKNSVYQAQNHLMNSNEAKLIAIQQVFDSIKKSYINLNQENYLIKDIHKIYILNSLFKTKCLCKSYKFLQALLEKVKQYLIYLCLGSEWNARFKSTFEVSIYHHISYGLQEKNVISCYKNCILNANNFIYTNYIDSKYINISYLKQKIESLPYFVSNIIEWLQVQNLQETEILHTSSLLLSDYLLSNHMLYQLLCKIFLHGINWLNLKSLFIVKNTYIIPKQYILFKSIVNWGESYNFYNKYYVMSEVLLDNLQIVSKSTKTYINIFMNINKLNMHVNYPLIIYHHNWILKNSHKLLINRIHWKFTNNRHIYNDLIYSCKILLYKKNSLKYLRVNNHITIHEFLRIIIKRFEIFYKLYNILLSFDIIQKFYRIISIILYFWLKKRGKKSIKVFHYWNYRIFIDHMIRIKIHLLHKICFEKINR</sequence>
<gene>
    <name evidence="3" type="primary">orf461</name>
</gene>
<dbReference type="AlphaFoldDB" id="A0A345U9H6"/>
<evidence type="ECO:0000259" key="2">
    <source>
        <dbReference type="Pfam" id="PF13655"/>
    </source>
</evidence>
<evidence type="ECO:0000256" key="1">
    <source>
        <dbReference type="SAM" id="Phobius"/>
    </source>
</evidence>
<dbReference type="Pfam" id="PF13655">
    <property type="entry name" value="RVT_N"/>
    <property type="match status" value="1"/>
</dbReference>
<accession>A0A345U9H6</accession>
<name>A0A345U9H6_9FLOR</name>
<dbReference type="RefSeq" id="YP_009511235.1">
    <property type="nucleotide sequence ID" value="NC_039143.1"/>
</dbReference>
<reference evidence="3" key="1">
    <citation type="submission" date="2018-05" db="EMBL/GenBank/DDBJ databases">
        <title>Organellar genomes of Gracilariaceae.</title>
        <authorList>
            <person name="Iha C."/>
            <person name="Oliveira M.C."/>
        </authorList>
    </citation>
    <scope>NUCLEOTIDE SEQUENCE</scope>
</reference>
<keyword evidence="1" id="KW-0472">Membrane</keyword>
<geneLocation type="chloroplast" evidence="3"/>
<dbReference type="InterPro" id="IPR025960">
    <property type="entry name" value="RVT_N"/>
</dbReference>
<evidence type="ECO:0000313" key="3">
    <source>
        <dbReference type="EMBL" id="AXI97112.1"/>
    </source>
</evidence>
<organism evidence="3">
    <name type="scientific">Gracilariopsis longissima</name>
    <dbReference type="NCBI Taxonomy" id="172976"/>
    <lineage>
        <taxon>Eukaryota</taxon>
        <taxon>Rhodophyta</taxon>
        <taxon>Florideophyceae</taxon>
        <taxon>Rhodymeniophycidae</taxon>
        <taxon>Gracilariales</taxon>
        <taxon>Gracilariaceae</taxon>
        <taxon>Gracilariopsis</taxon>
    </lineage>
</organism>
<feature type="domain" description="Reverse transcriptase N-terminal" evidence="2">
    <location>
        <begin position="12"/>
        <end position="66"/>
    </location>
</feature>
<keyword evidence="1" id="KW-0812">Transmembrane</keyword>
<feature type="transmembrane region" description="Helical" evidence="1">
    <location>
        <begin position="395"/>
        <end position="420"/>
    </location>
</feature>
<proteinExistence type="predicted"/>
<dbReference type="GeneID" id="37623879"/>
<dbReference type="EMBL" id="MH396014">
    <property type="protein sequence ID" value="AXI97112.1"/>
    <property type="molecule type" value="Genomic_DNA"/>
</dbReference>
<keyword evidence="1" id="KW-1133">Transmembrane helix</keyword>
<keyword evidence="3" id="KW-0934">Plastid</keyword>
<protein>
    <recommendedName>
        <fullName evidence="2">Reverse transcriptase N-terminal domain-containing protein</fullName>
    </recommendedName>
</protein>